<gene>
    <name evidence="1" type="ORF">J8N05_45595</name>
</gene>
<keyword evidence="1" id="KW-0482">Metalloprotease</keyword>
<dbReference type="EMBL" id="JAGPYQ010000002">
    <property type="protein sequence ID" value="MBQ0855447.1"/>
    <property type="molecule type" value="Genomic_DNA"/>
</dbReference>
<protein>
    <submittedName>
        <fullName evidence="1">Zinc-dependent metalloprotease</fullName>
    </submittedName>
</protein>
<reference evidence="1 2" key="1">
    <citation type="submission" date="2021-04" db="EMBL/GenBank/DDBJ databases">
        <authorList>
            <person name="Tang X."/>
            <person name="Zhou X."/>
            <person name="Chen X."/>
            <person name="Cernava T."/>
            <person name="Zhang C."/>
        </authorList>
    </citation>
    <scope>NUCLEOTIDE SEQUENCE [LARGE SCALE GENOMIC DNA]</scope>
    <source>
        <strain evidence="1 2">BH-SS-21</strain>
    </source>
</reference>
<evidence type="ECO:0000313" key="1">
    <source>
        <dbReference type="EMBL" id="MBQ0855447.1"/>
    </source>
</evidence>
<dbReference type="SUPFAM" id="SSF55486">
    <property type="entry name" value="Metalloproteases ('zincins'), catalytic domain"/>
    <property type="match status" value="1"/>
</dbReference>
<keyword evidence="2" id="KW-1185">Reference proteome</keyword>
<name>A0A941BD57_9ACTN</name>
<dbReference type="GO" id="GO:0008237">
    <property type="term" value="F:metallopeptidase activity"/>
    <property type="evidence" value="ECO:0007669"/>
    <property type="project" value="UniProtKB-KW"/>
</dbReference>
<dbReference type="Proteomes" id="UP000677413">
    <property type="component" value="Unassembled WGS sequence"/>
</dbReference>
<comment type="caution">
    <text evidence="1">The sequence shown here is derived from an EMBL/GenBank/DDBJ whole genome shotgun (WGS) entry which is preliminary data.</text>
</comment>
<organism evidence="1 2">
    <name type="scientific">Streptomyces liliiviolaceus</name>
    <dbReference type="NCBI Taxonomy" id="2823109"/>
    <lineage>
        <taxon>Bacteria</taxon>
        <taxon>Bacillati</taxon>
        <taxon>Actinomycetota</taxon>
        <taxon>Actinomycetes</taxon>
        <taxon>Kitasatosporales</taxon>
        <taxon>Streptomycetaceae</taxon>
        <taxon>Streptomyces</taxon>
    </lineage>
</organism>
<keyword evidence="1" id="KW-0378">Hydrolase</keyword>
<accession>A0A941BD57</accession>
<keyword evidence="1" id="KW-0645">Protease</keyword>
<proteinExistence type="predicted"/>
<dbReference type="RefSeq" id="WP_210893807.1">
    <property type="nucleotide sequence ID" value="NZ_JAGPYQ010000002.1"/>
</dbReference>
<evidence type="ECO:0000313" key="2">
    <source>
        <dbReference type="Proteomes" id="UP000677413"/>
    </source>
</evidence>
<sequence>MPHVVRQEAGPEFDQLGGRLSAIAEVTSPLIETVTGLQLPDPAVIHLMTFNDWKKAHEERSLQRLRDEAAQFGVGAGGKMKAHNRRAVLLAMRFKFWPMMVGEAVDLVPGCPELVIVPEALQHAGLLNDDPVLHKMLAHEGTHLAQYTASGGGIWDEQESFFPQERGVAGRNYAFLLEGHAYWADAHVTTKIFSAPVLNGGTSPDASELWRELASHSAPEEIKAGLLRSTGAVAQLIDAVGLDVFNRVWTEPDLLPTMADGDPEAWRQRFEPGHRPAAPR</sequence>
<dbReference type="AlphaFoldDB" id="A0A941BD57"/>